<evidence type="ECO:0000313" key="2">
    <source>
        <dbReference type="Proteomes" id="UP001228139"/>
    </source>
</evidence>
<keyword evidence="2" id="KW-1185">Reference proteome</keyword>
<name>A0AA50DFU1_9GAMM</name>
<reference evidence="1 2" key="1">
    <citation type="submission" date="2023-07" db="EMBL/GenBank/DDBJ databases">
        <title>Pathogenic bacteria of pear tree diseases.</title>
        <authorList>
            <person name="Zhang Z."/>
            <person name="He L."/>
            <person name="Huang R."/>
        </authorList>
    </citation>
    <scope>NUCLEOTIDE SEQUENCE [LARGE SCALE GENOMIC DNA]</scope>
    <source>
        <strain evidence="1 2">DE2</strain>
    </source>
</reference>
<accession>A0AA50DFU1</accession>
<evidence type="ECO:0000313" key="1">
    <source>
        <dbReference type="EMBL" id="WLS77350.1"/>
    </source>
</evidence>
<dbReference type="AlphaFoldDB" id="A0AA50DFU1"/>
<dbReference type="EMBL" id="CP132353">
    <property type="protein sequence ID" value="WLS77350.1"/>
    <property type="molecule type" value="Genomic_DNA"/>
</dbReference>
<gene>
    <name evidence="1" type="ORF">Q3V30_12715</name>
</gene>
<organism evidence="1 2">
    <name type="scientific">Erwinia pyri</name>
    <dbReference type="NCBI Taxonomy" id="3062598"/>
    <lineage>
        <taxon>Bacteria</taxon>
        <taxon>Pseudomonadati</taxon>
        <taxon>Pseudomonadota</taxon>
        <taxon>Gammaproteobacteria</taxon>
        <taxon>Enterobacterales</taxon>
        <taxon>Erwiniaceae</taxon>
        <taxon>Erwinia</taxon>
    </lineage>
</organism>
<dbReference type="Proteomes" id="UP001228139">
    <property type="component" value="Chromosome"/>
</dbReference>
<sequence>MTILNGPLEKLLNTMGGQLVDVDGDYYLLETKSAAATGEPLCYSFYGRCGIG</sequence>
<protein>
    <submittedName>
        <fullName evidence="1">Uncharacterized protein</fullName>
    </submittedName>
</protein>
<dbReference type="KEGG" id="epi:Q3V30_12715"/>
<proteinExistence type="predicted"/>
<dbReference type="RefSeq" id="WP_306206179.1">
    <property type="nucleotide sequence ID" value="NZ_CP132353.1"/>
</dbReference>